<evidence type="ECO:0000313" key="4">
    <source>
        <dbReference type="Proteomes" id="UP000092555"/>
    </source>
</evidence>
<dbReference type="EMBL" id="LXTC01000005">
    <property type="protein sequence ID" value="OBA20125.1"/>
    <property type="molecule type" value="Genomic_DNA"/>
</dbReference>
<dbReference type="PANTHER" id="PTHR37534:SF46">
    <property type="entry name" value="ZN(II)2CYS6 TRANSCRIPTION FACTOR (EUROFUNG)"/>
    <property type="match status" value="1"/>
</dbReference>
<proteinExistence type="predicted"/>
<dbReference type="PANTHER" id="PTHR37534">
    <property type="entry name" value="TRANSCRIPTIONAL ACTIVATOR PROTEIN UGA3"/>
    <property type="match status" value="1"/>
</dbReference>
<dbReference type="Proteomes" id="UP000092555">
    <property type="component" value="Unassembled WGS sequence"/>
</dbReference>
<dbReference type="InterPro" id="IPR001138">
    <property type="entry name" value="Zn2Cys6_DnaBD"/>
</dbReference>
<evidence type="ECO:0000313" key="3">
    <source>
        <dbReference type="EMBL" id="OBA20125.1"/>
    </source>
</evidence>
<dbReference type="OrthoDB" id="415590at2759"/>
<dbReference type="SMART" id="SM00066">
    <property type="entry name" value="GAL4"/>
    <property type="match status" value="1"/>
</dbReference>
<dbReference type="InterPro" id="IPR036864">
    <property type="entry name" value="Zn2-C6_fun-type_DNA-bd_sf"/>
</dbReference>
<dbReference type="GO" id="GO:0008270">
    <property type="term" value="F:zinc ion binding"/>
    <property type="evidence" value="ECO:0007669"/>
    <property type="project" value="InterPro"/>
</dbReference>
<keyword evidence="4" id="KW-1185">Reference proteome</keyword>
<keyword evidence="1" id="KW-0539">Nucleus</keyword>
<dbReference type="GO" id="GO:0000981">
    <property type="term" value="F:DNA-binding transcription factor activity, RNA polymerase II-specific"/>
    <property type="evidence" value="ECO:0007669"/>
    <property type="project" value="InterPro"/>
</dbReference>
<comment type="caution">
    <text evidence="3">The sequence shown here is derived from an EMBL/GenBank/DDBJ whole genome shotgun (WGS) entry which is preliminary data.</text>
</comment>
<dbReference type="CDD" id="cd00067">
    <property type="entry name" value="GAL4"/>
    <property type="match status" value="1"/>
</dbReference>
<dbReference type="STRING" id="869754.A0A1A0H813"/>
<dbReference type="Pfam" id="PF00172">
    <property type="entry name" value="Zn_clus"/>
    <property type="match status" value="1"/>
</dbReference>
<dbReference type="GeneID" id="30029190"/>
<name>A0A1A0H813_9ASCO</name>
<reference evidence="3 4" key="1">
    <citation type="submission" date="2016-05" db="EMBL/GenBank/DDBJ databases">
        <title>Comparative genomics of biotechnologically important yeasts.</title>
        <authorList>
            <consortium name="DOE Joint Genome Institute"/>
            <person name="Riley R."/>
            <person name="Haridas S."/>
            <person name="Wolfe K.H."/>
            <person name="Lopes M.R."/>
            <person name="Hittinger C.T."/>
            <person name="Goker M."/>
            <person name="Salamov A."/>
            <person name="Wisecaver J."/>
            <person name="Long T.M."/>
            <person name="Aerts A.L."/>
            <person name="Barry K."/>
            <person name="Choi C."/>
            <person name="Clum A."/>
            <person name="Coughlan A.Y."/>
            <person name="Deshpande S."/>
            <person name="Douglass A.P."/>
            <person name="Hanson S.J."/>
            <person name="Klenk H.-P."/>
            <person name="LaButti K."/>
            <person name="Lapidus A."/>
            <person name="Lindquist E."/>
            <person name="Lipzen A."/>
            <person name="Meier-kolthoff J.P."/>
            <person name="Ohm R.A."/>
            <person name="Otillar R.P."/>
            <person name="Pangilinan J."/>
            <person name="Peng Y."/>
            <person name="Rokas A."/>
            <person name="Rosa C.A."/>
            <person name="Scheuner C."/>
            <person name="Sibirny A.A."/>
            <person name="Slot J.C."/>
            <person name="Stielow J.B."/>
            <person name="Sun H."/>
            <person name="Kurtzman C.P."/>
            <person name="Blackwell M."/>
            <person name="Grigoriev I.V."/>
            <person name="Jeffries T.W."/>
        </authorList>
    </citation>
    <scope>NUCLEOTIDE SEQUENCE [LARGE SCALE GENOMIC DNA]</scope>
    <source>
        <strain evidence="3 4">NRRL YB-4993</strain>
    </source>
</reference>
<dbReference type="RefSeq" id="XP_018710650.1">
    <property type="nucleotide sequence ID" value="XM_018856214.1"/>
</dbReference>
<evidence type="ECO:0000259" key="2">
    <source>
        <dbReference type="PROSITE" id="PS50048"/>
    </source>
</evidence>
<dbReference type="PROSITE" id="PS50048">
    <property type="entry name" value="ZN2_CY6_FUNGAL_2"/>
    <property type="match status" value="1"/>
</dbReference>
<protein>
    <recommendedName>
        <fullName evidence="2">Zn(2)-C6 fungal-type domain-containing protein</fullName>
    </recommendedName>
</protein>
<organism evidence="3 4">
    <name type="scientific">Metschnikowia bicuspidata var. bicuspidata NRRL YB-4993</name>
    <dbReference type="NCBI Taxonomy" id="869754"/>
    <lineage>
        <taxon>Eukaryota</taxon>
        <taxon>Fungi</taxon>
        <taxon>Dikarya</taxon>
        <taxon>Ascomycota</taxon>
        <taxon>Saccharomycotina</taxon>
        <taxon>Pichiomycetes</taxon>
        <taxon>Metschnikowiaceae</taxon>
        <taxon>Metschnikowia</taxon>
    </lineage>
</organism>
<feature type="domain" description="Zn(2)-C6 fungal-type" evidence="2">
    <location>
        <begin position="12"/>
        <end position="43"/>
    </location>
</feature>
<gene>
    <name evidence="3" type="ORF">METBIDRAFT_33075</name>
</gene>
<dbReference type="AlphaFoldDB" id="A0A1A0H813"/>
<dbReference type="SUPFAM" id="SSF57701">
    <property type="entry name" value="Zn2/Cys6 DNA-binding domain"/>
    <property type="match status" value="1"/>
</dbReference>
<dbReference type="PROSITE" id="PS00463">
    <property type="entry name" value="ZN2_CY6_FUNGAL_1"/>
    <property type="match status" value="1"/>
</dbReference>
<evidence type="ECO:0000256" key="1">
    <source>
        <dbReference type="ARBA" id="ARBA00023242"/>
    </source>
</evidence>
<accession>A0A1A0H813</accession>
<dbReference type="Gene3D" id="4.10.240.10">
    <property type="entry name" value="Zn(2)-C6 fungal-type DNA-binding domain"/>
    <property type="match status" value="1"/>
</dbReference>
<sequence length="169" mass="19104">MASRPQTRSKNGCFTCRRRKKKCDESSYPSCKNCISNKLECSWPAHVVNAHKSEQDEDISTSDIVSPQKALNLSASGELKMTSLPWNSLVPDKISKPGKRDKNYILQRISMQQDCVEEQDEIPDIMDSTKSVAKLYKLTPISLIRDRIANQLDIPGDEIKENFQGNTDL</sequence>